<dbReference type="GeneID" id="78127369"/>
<dbReference type="Pfam" id="PF13635">
    <property type="entry name" value="DUF4143"/>
    <property type="match status" value="1"/>
</dbReference>
<dbReference type="OrthoDB" id="9804306at2"/>
<keyword evidence="3" id="KW-0547">Nucleotide-binding</keyword>
<gene>
    <name evidence="3" type="ORF">DDE84_06695</name>
</gene>
<feature type="domain" description="AAA" evidence="1">
    <location>
        <begin position="24"/>
        <end position="158"/>
    </location>
</feature>
<sequence length="456" mass="51585">MTSIFERKAYQRLVEWKNTAKGSTAMLIEGARRVGKSTVAEEFGRENYSSTIVIDFAQAPDDVLGFFRDLRNDLDTFFMYLSAFYDIELHERDSLIIFDEVQLYPKARESIKQLVADGRYDYVETGSLVSIRESVSGILIPSEEDSMRMNPMDFDEFLWAMGEKPLSAVIGNAFTEQKALPESLHSKALRLFREYMLVGGMPQAVSAYIETHDFGAVDKAKRLILKLYREDIVKHGGSDRRRVTRIFDNLVGQLSKKEKKFNITALGGNAKSRDYDDAFFWLSDAFITNDCFNSTDPSAGLSISEDHATVKCYMADTGLLVTLALANADVTGNSIYRDILLGRISINEGMLTENIVAQLLRASGHRLFFYSRSDRKNTANRMEIDFLIVEPYRNAALKSRVSPIEVKSSAHYTTRSLDKFKDKFGKQVSVRYVLHPKALSVEGDVVRLPLYMAGQL</sequence>
<accession>A0A5N6S0W0</accession>
<dbReference type="InterPro" id="IPR041682">
    <property type="entry name" value="AAA_14"/>
</dbReference>
<dbReference type="GO" id="GO:0005524">
    <property type="term" value="F:ATP binding"/>
    <property type="evidence" value="ECO:0007669"/>
    <property type="project" value="UniProtKB-KW"/>
</dbReference>
<keyword evidence="3" id="KW-0067">ATP-binding</keyword>
<name>A0A5N6S0W0_9BIFI</name>
<evidence type="ECO:0000313" key="3">
    <source>
        <dbReference type="EMBL" id="KAE8128071.1"/>
    </source>
</evidence>
<keyword evidence="4" id="KW-1185">Reference proteome</keyword>
<evidence type="ECO:0000259" key="2">
    <source>
        <dbReference type="Pfam" id="PF13635"/>
    </source>
</evidence>
<dbReference type="SUPFAM" id="SSF52540">
    <property type="entry name" value="P-loop containing nucleoside triphosphate hydrolases"/>
    <property type="match status" value="1"/>
</dbReference>
<evidence type="ECO:0000259" key="1">
    <source>
        <dbReference type="Pfam" id="PF13173"/>
    </source>
</evidence>
<dbReference type="InterPro" id="IPR025420">
    <property type="entry name" value="DUF4143"/>
</dbReference>
<proteinExistence type="predicted"/>
<dbReference type="InterPro" id="IPR027417">
    <property type="entry name" value="P-loop_NTPase"/>
</dbReference>
<feature type="domain" description="DUF4143" evidence="2">
    <location>
        <begin position="230"/>
        <end position="409"/>
    </location>
</feature>
<dbReference type="PANTHER" id="PTHR33295">
    <property type="entry name" value="ATPASE"/>
    <property type="match status" value="1"/>
</dbReference>
<dbReference type="EMBL" id="QDAG01000006">
    <property type="protein sequence ID" value="KAE8128071.1"/>
    <property type="molecule type" value="Genomic_DNA"/>
</dbReference>
<dbReference type="AlphaFoldDB" id="A0A5N6S0W0"/>
<protein>
    <submittedName>
        <fullName evidence="3">ATP-binding protein</fullName>
    </submittedName>
</protein>
<comment type="caution">
    <text evidence="3">The sequence shown here is derived from an EMBL/GenBank/DDBJ whole genome shotgun (WGS) entry which is preliminary data.</text>
</comment>
<dbReference type="PANTHER" id="PTHR33295:SF7">
    <property type="entry name" value="ATPASE"/>
    <property type="match status" value="1"/>
</dbReference>
<organism evidence="3 4">
    <name type="scientific">Bifidobacterium tibiigranuli</name>
    <dbReference type="NCBI Taxonomy" id="2172043"/>
    <lineage>
        <taxon>Bacteria</taxon>
        <taxon>Bacillati</taxon>
        <taxon>Actinomycetota</taxon>
        <taxon>Actinomycetes</taxon>
        <taxon>Bifidobacteriales</taxon>
        <taxon>Bifidobacteriaceae</taxon>
        <taxon>Bifidobacterium</taxon>
    </lineage>
</organism>
<dbReference type="Proteomes" id="UP000325415">
    <property type="component" value="Unassembled WGS sequence"/>
</dbReference>
<evidence type="ECO:0000313" key="4">
    <source>
        <dbReference type="Proteomes" id="UP000325415"/>
    </source>
</evidence>
<dbReference type="RefSeq" id="WP_152580931.1">
    <property type="nucleotide sequence ID" value="NZ_JALCCS010000054.1"/>
</dbReference>
<reference evidence="3 4" key="1">
    <citation type="submission" date="2018-04" db="EMBL/GenBank/DDBJ databases">
        <authorList>
            <person name="Eckel V.P."/>
            <person name="Vogel R.F."/>
        </authorList>
    </citation>
    <scope>NUCLEOTIDE SEQUENCE [LARGE SCALE GENOMIC DNA]</scope>
    <source>
        <strain evidence="4">TMW 2.1764</strain>
    </source>
</reference>
<dbReference type="Pfam" id="PF13173">
    <property type="entry name" value="AAA_14"/>
    <property type="match status" value="1"/>
</dbReference>